<dbReference type="InterPro" id="IPR045860">
    <property type="entry name" value="Snake_toxin-like_sf"/>
</dbReference>
<comment type="subcellular location">
    <subcellularLocation>
        <location evidence="1">Cell membrane</location>
    </subcellularLocation>
    <subcellularLocation>
        <location evidence="2">Secreted</location>
    </subcellularLocation>
</comment>
<dbReference type="PANTHER" id="PTHR20914:SF26">
    <property type="entry name" value="PHOSPHOLIPASE A2 INHIBITOR CNF-LIKE"/>
    <property type="match status" value="1"/>
</dbReference>
<dbReference type="Ensembl" id="ENSOABT00000065716.1">
    <property type="protein sequence ID" value="ENSOABP00000070946.1"/>
    <property type="gene ID" value="ENSOABG00000026645.1"/>
</dbReference>
<dbReference type="Gene3D" id="2.10.60.10">
    <property type="entry name" value="CD59"/>
    <property type="match status" value="2"/>
</dbReference>
<dbReference type="PANTHER" id="PTHR20914">
    <property type="entry name" value="LY6/PLAUR DOMAIN-CONTAINING PROTEIN 8"/>
    <property type="match status" value="1"/>
</dbReference>
<protein>
    <recommendedName>
        <fullName evidence="9">UPAR/Ly6 domain-containing protein</fullName>
    </recommendedName>
</protein>
<dbReference type="InterPro" id="IPR035076">
    <property type="entry name" value="Toxin/TOLIP"/>
</dbReference>
<dbReference type="GeneID" id="116311753"/>
<keyword evidence="11" id="KW-1185">Reference proteome</keyword>
<evidence type="ECO:0000256" key="4">
    <source>
        <dbReference type="ARBA" id="ARBA00022525"/>
    </source>
</evidence>
<dbReference type="InterPro" id="IPR050918">
    <property type="entry name" value="CNF-like_PLA2_Inhibitor"/>
</dbReference>
<dbReference type="InterPro" id="IPR016054">
    <property type="entry name" value="LY6_UPA_recep-like"/>
</dbReference>
<evidence type="ECO:0000256" key="6">
    <source>
        <dbReference type="ARBA" id="ARBA00023136"/>
    </source>
</evidence>
<keyword evidence="4" id="KW-0964">Secreted</keyword>
<sequence length="207" mass="21845">MQILVLILGIVLLPKVCALKCYECIPGPSGSCNERTKECPPNTRCASDTMTSYTGSYKLADSKMKTCAAAEQCTGGSVNFGGARIVITSKCCTSDLCNSQDAPDGSISSPNGKKCFLCDEIDCTRTLTCNGNEDYCISTSVNVAGQNITAKGCASKLICSNMQPAQMKEFISGEIRCCQGDLCNSATSTTASLLLFVTLLISLVLFS</sequence>
<dbReference type="AlphaFoldDB" id="A0AAZ1XRM6"/>
<dbReference type="KEGG" id="oau:116311753"/>
<organism evidence="10 11">
    <name type="scientific">Oreochromis aureus</name>
    <name type="common">Israeli tilapia</name>
    <name type="synonym">Chromis aureus</name>
    <dbReference type="NCBI Taxonomy" id="47969"/>
    <lineage>
        <taxon>Eukaryota</taxon>
        <taxon>Metazoa</taxon>
        <taxon>Chordata</taxon>
        <taxon>Craniata</taxon>
        <taxon>Vertebrata</taxon>
        <taxon>Euteleostomi</taxon>
        <taxon>Actinopterygii</taxon>
        <taxon>Neopterygii</taxon>
        <taxon>Teleostei</taxon>
        <taxon>Neoteleostei</taxon>
        <taxon>Acanthomorphata</taxon>
        <taxon>Ovalentaria</taxon>
        <taxon>Cichlomorphae</taxon>
        <taxon>Cichliformes</taxon>
        <taxon>Cichlidae</taxon>
        <taxon>African cichlids</taxon>
        <taxon>Pseudocrenilabrinae</taxon>
        <taxon>Oreochromini</taxon>
        <taxon>Oreochromis</taxon>
    </lineage>
</organism>
<dbReference type="Pfam" id="PF00021">
    <property type="entry name" value="UPAR_LY6"/>
    <property type="match status" value="1"/>
</dbReference>
<dbReference type="GO" id="GO:0005886">
    <property type="term" value="C:plasma membrane"/>
    <property type="evidence" value="ECO:0007669"/>
    <property type="project" value="UniProtKB-SubCell"/>
</dbReference>
<keyword evidence="7" id="KW-0325">Glycoprotein</keyword>
<evidence type="ECO:0000256" key="1">
    <source>
        <dbReference type="ARBA" id="ARBA00004236"/>
    </source>
</evidence>
<gene>
    <name evidence="10" type="primary">LOC116311753</name>
</gene>
<feature type="domain" description="UPAR/Ly6" evidence="9">
    <location>
        <begin position="114"/>
        <end position="194"/>
    </location>
</feature>
<name>A0AAZ1XRM6_OREAU</name>
<evidence type="ECO:0000256" key="8">
    <source>
        <dbReference type="SAM" id="SignalP"/>
    </source>
</evidence>
<dbReference type="Pfam" id="PF00087">
    <property type="entry name" value="Toxin_TOLIP"/>
    <property type="match status" value="1"/>
</dbReference>
<proteinExistence type="predicted"/>
<dbReference type="SUPFAM" id="SSF57302">
    <property type="entry name" value="Snake toxin-like"/>
    <property type="match status" value="2"/>
</dbReference>
<dbReference type="SMART" id="SM00134">
    <property type="entry name" value="LU"/>
    <property type="match status" value="2"/>
</dbReference>
<evidence type="ECO:0000259" key="9">
    <source>
        <dbReference type="SMART" id="SM00134"/>
    </source>
</evidence>
<reference evidence="10" key="2">
    <citation type="submission" date="2025-08" db="UniProtKB">
        <authorList>
            <consortium name="Ensembl"/>
        </authorList>
    </citation>
    <scope>IDENTIFICATION</scope>
</reference>
<keyword evidence="5 8" id="KW-0732">Signal</keyword>
<reference evidence="10" key="3">
    <citation type="submission" date="2025-09" db="UniProtKB">
        <authorList>
            <consortium name="Ensembl"/>
        </authorList>
    </citation>
    <scope>IDENTIFICATION</scope>
</reference>
<feature type="chain" id="PRO_5044204144" description="UPAR/Ly6 domain-containing protein" evidence="8">
    <location>
        <begin position="19"/>
        <end position="207"/>
    </location>
</feature>
<evidence type="ECO:0000313" key="11">
    <source>
        <dbReference type="Proteomes" id="UP000472276"/>
    </source>
</evidence>
<evidence type="ECO:0000256" key="3">
    <source>
        <dbReference type="ARBA" id="ARBA00022475"/>
    </source>
</evidence>
<reference evidence="11" key="1">
    <citation type="submission" date="2020-03" db="EMBL/GenBank/DDBJ databases">
        <title>Evolution of repeat sequences and sex chromosomes of tilapia species revealed by chromosome-level genomes.</title>
        <authorList>
            <person name="Xu L."/>
            <person name="Tao W."/>
            <person name="Wang D."/>
            <person name="Zhou Q."/>
        </authorList>
    </citation>
    <scope>NUCLEOTIDE SEQUENCE [LARGE SCALE GENOMIC DNA]</scope>
    <source>
        <strain evidence="11">Israel</strain>
    </source>
</reference>
<feature type="signal peptide" evidence="8">
    <location>
        <begin position="1"/>
        <end position="18"/>
    </location>
</feature>
<accession>A0AAZ1XRM6</accession>
<keyword evidence="3" id="KW-1003">Cell membrane</keyword>
<dbReference type="GO" id="GO:0005576">
    <property type="term" value="C:extracellular region"/>
    <property type="evidence" value="ECO:0007669"/>
    <property type="project" value="UniProtKB-SubCell"/>
</dbReference>
<evidence type="ECO:0000313" key="10">
    <source>
        <dbReference type="Ensembl" id="ENSOABP00000070946.1"/>
    </source>
</evidence>
<dbReference type="Proteomes" id="UP000472276">
    <property type="component" value="Unassembled WGS sequence"/>
</dbReference>
<evidence type="ECO:0000256" key="5">
    <source>
        <dbReference type="ARBA" id="ARBA00022729"/>
    </source>
</evidence>
<feature type="domain" description="UPAR/Ly6" evidence="9">
    <location>
        <begin position="19"/>
        <end position="108"/>
    </location>
</feature>
<dbReference type="RefSeq" id="XP_031584822.2">
    <property type="nucleotide sequence ID" value="XM_031728962.2"/>
</dbReference>
<evidence type="ECO:0000256" key="2">
    <source>
        <dbReference type="ARBA" id="ARBA00004613"/>
    </source>
</evidence>
<keyword evidence="6" id="KW-0472">Membrane</keyword>
<evidence type="ECO:0000256" key="7">
    <source>
        <dbReference type="ARBA" id="ARBA00023180"/>
    </source>
</evidence>